<keyword evidence="4" id="KW-0413">Isomerase</keyword>
<dbReference type="PANTHER" id="PTHR46512">
    <property type="entry name" value="PEPTIDYLPROLYL ISOMERASE"/>
    <property type="match status" value="1"/>
</dbReference>
<evidence type="ECO:0000256" key="4">
    <source>
        <dbReference type="ARBA" id="ARBA00023235"/>
    </source>
</evidence>
<dbReference type="GO" id="GO:0003755">
    <property type="term" value="F:peptidyl-prolyl cis-trans isomerase activity"/>
    <property type="evidence" value="ECO:0007669"/>
    <property type="project" value="UniProtKB-EC"/>
</dbReference>
<evidence type="ECO:0000313" key="6">
    <source>
        <dbReference type="Proteomes" id="UP000053237"/>
    </source>
</evidence>
<organism evidence="5 6">
    <name type="scientific">Albugo candida</name>
    <dbReference type="NCBI Taxonomy" id="65357"/>
    <lineage>
        <taxon>Eukaryota</taxon>
        <taxon>Sar</taxon>
        <taxon>Stramenopiles</taxon>
        <taxon>Oomycota</taxon>
        <taxon>Peronosporomycetes</taxon>
        <taxon>Albuginales</taxon>
        <taxon>Albuginaceae</taxon>
        <taxon>Albugo</taxon>
    </lineage>
</organism>
<sequence>MDTRLEEEERVGKCVKAEEKLLFDQNRALENVRNPADALASKIAVAILKLKNGNCIEKKREIDAMRERERFLRRKAFLYTQIAENRSDAKTMEKPHSAIVHFRRAIKALNDLNEMKETSDDVHLFRSLSIALHFDIGSCEMALEHYAEASEAFKKVLLQDDTNLQAWRYRGQAFERMGVPLLAMLHWERVGVLEPNALNKETLHRVIDQAIYSNCGIEEPQEDSVSSTEYARRLYSCLKEGEVLQSEEFHLASIQRFQKALTLLSKFDRCGEILSTQLAISCHLNAISGYLAMQRSYTTALNHCQEALQLDPQSPITHFRTAQTYQRLYHFALAMKHFTLCREFDTQHAYTDSIRTEMSRCEYERSQYDLESIRSAEEDVSH</sequence>
<dbReference type="InterPro" id="IPR050754">
    <property type="entry name" value="FKBP4/5/8-like"/>
</dbReference>
<dbReference type="SMART" id="SM00028">
    <property type="entry name" value="TPR"/>
    <property type="match status" value="4"/>
</dbReference>
<evidence type="ECO:0000256" key="3">
    <source>
        <dbReference type="ARBA" id="ARBA00023110"/>
    </source>
</evidence>
<dbReference type="PANTHER" id="PTHR46512:SF9">
    <property type="entry name" value="PEPTIDYLPROLYL ISOMERASE"/>
    <property type="match status" value="1"/>
</dbReference>
<dbReference type="Proteomes" id="UP000053237">
    <property type="component" value="Unassembled WGS sequence"/>
</dbReference>
<keyword evidence="3" id="KW-0697">Rotamase</keyword>
<reference evidence="5 6" key="1">
    <citation type="submission" date="2012-05" db="EMBL/GenBank/DDBJ databases">
        <title>Recombination and specialization in a pathogen metapopulation.</title>
        <authorList>
            <person name="Gardiner A."/>
            <person name="Kemen E."/>
            <person name="Schultz-Larsen T."/>
            <person name="MacLean D."/>
            <person name="Van Oosterhout C."/>
            <person name="Jones J.D.G."/>
        </authorList>
    </citation>
    <scope>NUCLEOTIDE SEQUENCE [LARGE SCALE GENOMIC DNA]</scope>
    <source>
        <strain evidence="5 6">Ac Nc2</strain>
    </source>
</reference>
<proteinExistence type="predicted"/>
<dbReference type="EC" id="5.2.1.8" evidence="2"/>
<evidence type="ECO:0000313" key="5">
    <source>
        <dbReference type="EMBL" id="CCI43976.1"/>
    </source>
</evidence>
<dbReference type="OrthoDB" id="70500at2759"/>
<dbReference type="SUPFAM" id="SSF48452">
    <property type="entry name" value="TPR-like"/>
    <property type="match status" value="1"/>
</dbReference>
<dbReference type="Gene3D" id="1.25.40.10">
    <property type="entry name" value="Tetratricopeptide repeat domain"/>
    <property type="match status" value="2"/>
</dbReference>
<gene>
    <name evidence="5" type="ORF">BN9_047600</name>
</gene>
<comment type="caution">
    <text evidence="5">The sequence shown here is derived from an EMBL/GenBank/DDBJ whole genome shotgun (WGS) entry which is preliminary data.</text>
</comment>
<dbReference type="EMBL" id="CAIX01000059">
    <property type="protein sequence ID" value="CCI43976.1"/>
    <property type="molecule type" value="Genomic_DNA"/>
</dbReference>
<dbReference type="InParanoid" id="A0A024GAU3"/>
<dbReference type="InterPro" id="IPR011990">
    <property type="entry name" value="TPR-like_helical_dom_sf"/>
</dbReference>
<accession>A0A024GAU3</accession>
<dbReference type="AlphaFoldDB" id="A0A024GAU3"/>
<evidence type="ECO:0000256" key="2">
    <source>
        <dbReference type="ARBA" id="ARBA00013194"/>
    </source>
</evidence>
<evidence type="ECO:0000256" key="1">
    <source>
        <dbReference type="ARBA" id="ARBA00000971"/>
    </source>
</evidence>
<comment type="catalytic activity">
    <reaction evidence="1">
        <text>[protein]-peptidylproline (omega=180) = [protein]-peptidylproline (omega=0)</text>
        <dbReference type="Rhea" id="RHEA:16237"/>
        <dbReference type="Rhea" id="RHEA-COMP:10747"/>
        <dbReference type="Rhea" id="RHEA-COMP:10748"/>
        <dbReference type="ChEBI" id="CHEBI:83833"/>
        <dbReference type="ChEBI" id="CHEBI:83834"/>
        <dbReference type="EC" id="5.2.1.8"/>
    </reaction>
</comment>
<dbReference type="InterPro" id="IPR019734">
    <property type="entry name" value="TPR_rpt"/>
</dbReference>
<dbReference type="STRING" id="65357.A0A024GAU3"/>
<name>A0A024GAU3_9STRA</name>
<keyword evidence="6" id="KW-1185">Reference proteome</keyword>
<protein>
    <recommendedName>
        <fullName evidence="2">peptidylprolyl isomerase</fullName>
        <ecNumber evidence="2">5.2.1.8</ecNumber>
    </recommendedName>
</protein>